<dbReference type="PROSITE" id="PS50096">
    <property type="entry name" value="IQ"/>
    <property type="match status" value="1"/>
</dbReference>
<dbReference type="InterPro" id="IPR001056">
    <property type="entry name" value="PSII_PsbH"/>
</dbReference>
<comment type="caution">
    <text evidence="4">The sequence shown here is derived from an EMBL/GenBank/DDBJ whole genome shotgun (WGS) entry which is preliminary data.</text>
</comment>
<evidence type="ECO:0000256" key="1">
    <source>
        <dbReference type="SAM" id="Coils"/>
    </source>
</evidence>
<dbReference type="EMBL" id="CAUYUJ010016783">
    <property type="protein sequence ID" value="CAK0868800.1"/>
    <property type="molecule type" value="Genomic_DNA"/>
</dbReference>
<dbReference type="Pfam" id="PF00737">
    <property type="entry name" value="PsbH"/>
    <property type="match status" value="1"/>
</dbReference>
<organism evidence="4 5">
    <name type="scientific">Prorocentrum cordatum</name>
    <dbReference type="NCBI Taxonomy" id="2364126"/>
    <lineage>
        <taxon>Eukaryota</taxon>
        <taxon>Sar</taxon>
        <taxon>Alveolata</taxon>
        <taxon>Dinophyceae</taxon>
        <taxon>Prorocentrales</taxon>
        <taxon>Prorocentraceae</taxon>
        <taxon>Prorocentrum</taxon>
    </lineage>
</organism>
<feature type="transmembrane region" description="Helical" evidence="3">
    <location>
        <begin position="782"/>
        <end position="804"/>
    </location>
</feature>
<keyword evidence="3" id="KW-1133">Transmembrane helix</keyword>
<feature type="region of interest" description="Disordered" evidence="2">
    <location>
        <begin position="1"/>
        <end position="37"/>
    </location>
</feature>
<dbReference type="Gene3D" id="1.20.5.880">
    <property type="entry name" value="Photosystem II reaction center protein H"/>
    <property type="match status" value="1"/>
</dbReference>
<keyword evidence="5" id="KW-1185">Reference proteome</keyword>
<feature type="coiled-coil region" evidence="1">
    <location>
        <begin position="111"/>
        <end position="199"/>
    </location>
</feature>
<accession>A0ABN9VA99</accession>
<sequence>MVRVREAEQSDFLESQRQLRQGLEGQAPQLARANRRREARREVAEARALLARREAELEAELEEERRREEELLERAAALQRAATRIQASHRGSVVRRQLSTESGAAGLKSGRQELLERCAEELDELRRLEDRLGLRQEELQEELADRERRAAQLEGRLERLSEDAEVSMTRLATEHQAAVETLELHMQEAVRMSEEEEAEQLSQISAARDAALERHRRALPQVPGAGGEAQAAAREGATEAQQAREDAEHVRRAREFAGAAWLVVCRAAFDEEALFATLSDVLEVPRGCIRLLDADAPPEEEPPSRTATASAGPAAGQRLPPQQPGAARCGAAEAPPQDRERPGGRAAGAAEAPAAPLRGTRQMRRAGRPDAVAKGQRAGEAALNAIHARETLFGWAGGCGNAFRSCRVRCNPGQFAGAACAAPSLGRPARASRLGPSHPASALGAEIGRDGGKCDLEALRSQADLCIFDRRELQGRYCPALQRSAGPSASRQRPPLGEISCGPADGPAKRVNAQDQQTLPTRANLHARSVDLACPAPVMENGVRARRQRMRLGRADHVFNALPGKGLRGGPPAVEALFRPQGHRLLLQLLRRAPQAARPSDHGALAEKAGPAGSHAASEAGPRIVAPWHRRQGQLAAMPLWNVAVLGPAGLRAAHVAVQSVRALQAPPGAAAAGRLDASLRCAGASARRRASRVGFALLSALFAAVLVGLVLNASVSFVSGPTVQQREARVSASVLRNNQFEDMTAYDAPRRKPNFNGIRTGLSDLLKPLNSEYGVTEDSPATYVVLVFAIVMLFLFYTLLLLINNQSVLLPPEDEFDEYVANFLPYFFFGER</sequence>
<evidence type="ECO:0000256" key="2">
    <source>
        <dbReference type="SAM" id="MobiDB-lite"/>
    </source>
</evidence>
<evidence type="ECO:0008006" key="6">
    <source>
        <dbReference type="Google" id="ProtNLM"/>
    </source>
</evidence>
<name>A0ABN9VA99_9DINO</name>
<gene>
    <name evidence="4" type="ORF">PCOR1329_LOCUS55347</name>
</gene>
<feature type="region of interest" description="Disordered" evidence="2">
    <location>
        <begin position="220"/>
        <end position="246"/>
    </location>
</feature>
<feature type="transmembrane region" description="Helical" evidence="3">
    <location>
        <begin position="696"/>
        <end position="719"/>
    </location>
</feature>
<evidence type="ECO:0000313" key="4">
    <source>
        <dbReference type="EMBL" id="CAK0868800.1"/>
    </source>
</evidence>
<protein>
    <recommendedName>
        <fullName evidence="6">Autophagy-related protein 9</fullName>
    </recommendedName>
</protein>
<dbReference type="InterPro" id="IPR036863">
    <property type="entry name" value="PSII_PsbH_sf"/>
</dbReference>
<evidence type="ECO:0000313" key="5">
    <source>
        <dbReference type="Proteomes" id="UP001189429"/>
    </source>
</evidence>
<feature type="region of interest" description="Disordered" evidence="2">
    <location>
        <begin position="597"/>
        <end position="619"/>
    </location>
</feature>
<feature type="compositionally biased region" description="Low complexity" evidence="2">
    <location>
        <begin position="228"/>
        <end position="241"/>
    </location>
</feature>
<dbReference type="Proteomes" id="UP001189429">
    <property type="component" value="Unassembled WGS sequence"/>
</dbReference>
<keyword evidence="1" id="KW-0175">Coiled coil</keyword>
<evidence type="ECO:0000256" key="3">
    <source>
        <dbReference type="SAM" id="Phobius"/>
    </source>
</evidence>
<feature type="compositionally biased region" description="Low complexity" evidence="2">
    <location>
        <begin position="347"/>
        <end position="356"/>
    </location>
</feature>
<reference evidence="4" key="1">
    <citation type="submission" date="2023-10" db="EMBL/GenBank/DDBJ databases">
        <authorList>
            <person name="Chen Y."/>
            <person name="Shah S."/>
            <person name="Dougan E. K."/>
            <person name="Thang M."/>
            <person name="Chan C."/>
        </authorList>
    </citation>
    <scope>NUCLEOTIDE SEQUENCE [LARGE SCALE GENOMIC DNA]</scope>
</reference>
<keyword evidence="3" id="KW-0812">Transmembrane</keyword>
<keyword evidence="3" id="KW-0472">Membrane</keyword>
<proteinExistence type="predicted"/>
<dbReference type="SUPFAM" id="SSF161025">
    <property type="entry name" value="Photosystem II 10 kDa phosphoprotein PsbH"/>
    <property type="match status" value="1"/>
</dbReference>
<feature type="region of interest" description="Disordered" evidence="2">
    <location>
        <begin position="294"/>
        <end position="375"/>
    </location>
</feature>